<dbReference type="Gene3D" id="3.10.180.10">
    <property type="entry name" value="2,3-Dihydroxybiphenyl 1,2-Dioxygenase, domain 1"/>
    <property type="match status" value="1"/>
</dbReference>
<organism evidence="2 3">
    <name type="scientific">Pseudoalteromonas xiamenensis</name>
    <dbReference type="NCBI Taxonomy" id="882626"/>
    <lineage>
        <taxon>Bacteria</taxon>
        <taxon>Pseudomonadati</taxon>
        <taxon>Pseudomonadota</taxon>
        <taxon>Gammaproteobacteria</taxon>
        <taxon>Alteromonadales</taxon>
        <taxon>Pseudoalteromonadaceae</taxon>
        <taxon>Pseudoalteromonas</taxon>
    </lineage>
</organism>
<dbReference type="Pfam" id="PF00903">
    <property type="entry name" value="Glyoxalase"/>
    <property type="match status" value="1"/>
</dbReference>
<dbReference type="RefSeq" id="WP_208844150.1">
    <property type="nucleotide sequence ID" value="NZ_CP072133.1"/>
</dbReference>
<proteinExistence type="predicted"/>
<evidence type="ECO:0000259" key="1">
    <source>
        <dbReference type="PROSITE" id="PS51819"/>
    </source>
</evidence>
<gene>
    <name evidence="2" type="ORF">J5O05_06855</name>
</gene>
<protein>
    <submittedName>
        <fullName evidence="2">Glyoxalase</fullName>
    </submittedName>
</protein>
<dbReference type="KEGG" id="pxi:J5O05_06855"/>
<dbReference type="PROSITE" id="PS51819">
    <property type="entry name" value="VOC"/>
    <property type="match status" value="1"/>
</dbReference>
<keyword evidence="3" id="KW-1185">Reference proteome</keyword>
<accession>A0A975DIK3</accession>
<dbReference type="AlphaFoldDB" id="A0A975DIK3"/>
<evidence type="ECO:0000313" key="2">
    <source>
        <dbReference type="EMBL" id="QTH72526.1"/>
    </source>
</evidence>
<name>A0A975DIK3_9GAMM</name>
<dbReference type="SUPFAM" id="SSF54593">
    <property type="entry name" value="Glyoxalase/Bleomycin resistance protein/Dihydroxybiphenyl dioxygenase"/>
    <property type="match status" value="1"/>
</dbReference>
<dbReference type="InterPro" id="IPR004360">
    <property type="entry name" value="Glyas_Fos-R_dOase_dom"/>
</dbReference>
<dbReference type="InterPro" id="IPR037523">
    <property type="entry name" value="VOC_core"/>
</dbReference>
<feature type="domain" description="VOC" evidence="1">
    <location>
        <begin position="3"/>
        <end position="127"/>
    </location>
</feature>
<evidence type="ECO:0000313" key="3">
    <source>
        <dbReference type="Proteomes" id="UP000664904"/>
    </source>
</evidence>
<dbReference type="EMBL" id="CP072133">
    <property type="protein sequence ID" value="QTH72526.1"/>
    <property type="molecule type" value="Genomic_DNA"/>
</dbReference>
<dbReference type="InterPro" id="IPR029068">
    <property type="entry name" value="Glyas_Bleomycin-R_OHBP_Dase"/>
</dbReference>
<reference evidence="2" key="1">
    <citation type="submission" date="2021-03" db="EMBL/GenBank/DDBJ databases">
        <title>Complete Genome of Pseudoalteromonas xiamenensis STKMTI.2, a new potential marine bacterium producing anti-Vibrio compounds.</title>
        <authorList>
            <person name="Handayani D.P."/>
            <person name="Isnansetyo A."/>
            <person name="Istiqomah I."/>
            <person name="Jumina J."/>
        </authorList>
    </citation>
    <scope>NUCLEOTIDE SEQUENCE</scope>
    <source>
        <strain evidence="2">STKMTI.2</strain>
    </source>
</reference>
<sequence length="130" mass="14345">MSQVIKMVIYVEDVPEVLDFYYQAFGLTTAHLSEMGDYGELDTGEIVVGFATHPLAQSQFKQNYIRSHPKQPALGYELVISCTNVFEAYDKAVEAGAEPYCPPSIRGSDCKGYVRAIEGTLIALVSITEQ</sequence>
<dbReference type="Proteomes" id="UP000664904">
    <property type="component" value="Chromosome"/>
</dbReference>